<feature type="domain" description="F-box" evidence="1">
    <location>
        <begin position="96"/>
        <end position="147"/>
    </location>
</feature>
<name>A0A4S4KMU7_9AGAM</name>
<gene>
    <name evidence="2" type="ORF">EW145_g7187</name>
</gene>
<evidence type="ECO:0000313" key="3">
    <source>
        <dbReference type="Proteomes" id="UP000308199"/>
    </source>
</evidence>
<organism evidence="2 3">
    <name type="scientific">Phellinidium pouzarii</name>
    <dbReference type="NCBI Taxonomy" id="167371"/>
    <lineage>
        <taxon>Eukaryota</taxon>
        <taxon>Fungi</taxon>
        <taxon>Dikarya</taxon>
        <taxon>Basidiomycota</taxon>
        <taxon>Agaricomycotina</taxon>
        <taxon>Agaricomycetes</taxon>
        <taxon>Hymenochaetales</taxon>
        <taxon>Hymenochaetaceae</taxon>
        <taxon>Phellinidium</taxon>
    </lineage>
</organism>
<dbReference type="InterPro" id="IPR001810">
    <property type="entry name" value="F-box_dom"/>
</dbReference>
<reference evidence="2 3" key="1">
    <citation type="submission" date="2019-02" db="EMBL/GenBank/DDBJ databases">
        <title>Genome sequencing of the rare red list fungi Phellinidium pouzarii.</title>
        <authorList>
            <person name="Buettner E."/>
            <person name="Kellner H."/>
        </authorList>
    </citation>
    <scope>NUCLEOTIDE SEQUENCE [LARGE SCALE GENOMIC DNA]</scope>
    <source>
        <strain evidence="2 3">DSM 108285</strain>
    </source>
</reference>
<dbReference type="Pfam" id="PF12937">
    <property type="entry name" value="F-box-like"/>
    <property type="match status" value="1"/>
</dbReference>
<accession>A0A4S4KMU7</accession>
<protein>
    <recommendedName>
        <fullName evidence="1">F-box domain-containing protein</fullName>
    </recommendedName>
</protein>
<evidence type="ECO:0000259" key="1">
    <source>
        <dbReference type="Pfam" id="PF12937"/>
    </source>
</evidence>
<dbReference type="Proteomes" id="UP000308199">
    <property type="component" value="Unassembled WGS sequence"/>
</dbReference>
<keyword evidence="3" id="KW-1185">Reference proteome</keyword>
<comment type="caution">
    <text evidence="2">The sequence shown here is derived from an EMBL/GenBank/DDBJ whole genome shotgun (WGS) entry which is preliminary data.</text>
</comment>
<dbReference type="AlphaFoldDB" id="A0A4S4KMU7"/>
<evidence type="ECO:0000313" key="2">
    <source>
        <dbReference type="EMBL" id="THG99851.1"/>
    </source>
</evidence>
<sequence length="573" mass="66646">MSSSTARGKEATIDFTLDTPGRLKVNDKSMHLKRLCRRMLEKAHLTAQEKLSLSSDGILLRSPVQERNAQGKFIGTASETSLQQPEFEPELFCEGINSLPDEILSFIFVFAYEKYLWETGHLMGGALALVSRRFRRIALDIPILWTYYSNHCIKKEQNEICLQRSRNAGLHIGLFITPYNLDESVVFFLNTLTRHAHRWRTLIVHFDNPHAVRLNNGLLGRRFPGLKLPSLTSMTMIGHDPFVDSDHYFNRPDFFGDWDMPNLHSLTAVTRVPVSRISTLKTLRFCVHGIDDNFFFNRLFDYLNDIKTLQILELVLLQMTIYNKYELRDMTAGRSRLLALTDLSLDIFDQYNFSDVMTVMTLPVLERLKLTLHFAFNKDDRQHVWSGRVGKYYGFCEYDSEDCEYDSEYDSEDDEGSTTECHWFTFINDNINDFHNFDHLTDIKIKVHNSEKCSLFFLYDIFCRCHHLQPLSLMCPKIKLLSRKNRKTRAARDWVQRPLPLRSVNLENCTHFDGRFVELLKTALGVGDPDVLEDISRRDVILKDFSLLKITGRIGLDANSFLDFLPEEKIEFI</sequence>
<proteinExistence type="predicted"/>
<dbReference type="EMBL" id="SGPK01000665">
    <property type="protein sequence ID" value="THG99851.1"/>
    <property type="molecule type" value="Genomic_DNA"/>
</dbReference>
<dbReference type="OrthoDB" id="3365698at2759"/>